<accession>A0A7J4IUB6</accession>
<dbReference type="EMBL" id="DUFG01000006">
    <property type="protein sequence ID" value="HIH07939.1"/>
    <property type="molecule type" value="Genomic_DNA"/>
</dbReference>
<comment type="caution">
    <text evidence="1">The sequence shown here is derived from an EMBL/GenBank/DDBJ whole genome shotgun (WGS) entry which is preliminary data.</text>
</comment>
<proteinExistence type="predicted"/>
<protein>
    <recommendedName>
        <fullName evidence="3">Class III signal peptide-containing protein</fullName>
    </recommendedName>
</protein>
<reference evidence="2" key="1">
    <citation type="journal article" date="2020" name="bioRxiv">
        <title>A rank-normalized archaeal taxonomy based on genome phylogeny resolves widespread incomplete and uneven classifications.</title>
        <authorList>
            <person name="Rinke C."/>
            <person name="Chuvochina M."/>
            <person name="Mussig A.J."/>
            <person name="Chaumeil P.-A."/>
            <person name="Waite D.W."/>
            <person name="Whitman W.B."/>
            <person name="Parks D.H."/>
            <person name="Hugenholtz P."/>
        </authorList>
    </citation>
    <scope>NUCLEOTIDE SEQUENCE [LARGE SCALE GENOMIC DNA]</scope>
</reference>
<gene>
    <name evidence="1" type="ORF">HA237_01065</name>
</gene>
<evidence type="ECO:0008006" key="3">
    <source>
        <dbReference type="Google" id="ProtNLM"/>
    </source>
</evidence>
<evidence type="ECO:0000313" key="2">
    <source>
        <dbReference type="Proteomes" id="UP000577419"/>
    </source>
</evidence>
<organism evidence="1 2">
    <name type="scientific">Candidatus Iainarchaeum sp</name>
    <dbReference type="NCBI Taxonomy" id="3101447"/>
    <lineage>
        <taxon>Archaea</taxon>
        <taxon>Candidatus Iainarchaeota</taxon>
        <taxon>Candidatus Iainarchaeia</taxon>
        <taxon>Candidatus Iainarchaeales</taxon>
        <taxon>Candidatus Iainarchaeaceae</taxon>
        <taxon>Candidatus Iainarchaeum</taxon>
    </lineage>
</organism>
<evidence type="ECO:0000313" key="1">
    <source>
        <dbReference type="EMBL" id="HIH07939.1"/>
    </source>
</evidence>
<dbReference type="Proteomes" id="UP000577419">
    <property type="component" value="Unassembled WGS sequence"/>
</dbReference>
<dbReference type="AlphaFoldDB" id="A0A7J4IUB6"/>
<sequence length="132" mass="13978">MKRKAQITVEFTIVLVLLFLVLGASLAIFSERNAALNASRAQLEAKNLAFNVARTINQVHLAGNGTETAVLLDDKGLGFDLNIAGNSVDVSFEGGTASAPLITPQIVSGTYAIGEFVDVRNNNGNIEFGEVQ</sequence>
<name>A0A7J4IUB6_9ARCH</name>